<gene>
    <name evidence="2" type="primary">rbfA</name>
    <name evidence="3" type="ORF">BIU88_01070</name>
</gene>
<evidence type="ECO:0000256" key="1">
    <source>
        <dbReference type="ARBA" id="ARBA00022517"/>
    </source>
</evidence>
<dbReference type="RefSeq" id="WP_069808595.1">
    <property type="nucleotide sequence ID" value="NZ_CP017305.1"/>
</dbReference>
<dbReference type="GO" id="GO:0043024">
    <property type="term" value="F:ribosomal small subunit binding"/>
    <property type="evidence" value="ECO:0007669"/>
    <property type="project" value="TreeGrafter"/>
</dbReference>
<dbReference type="AlphaFoldDB" id="A0A1D8D3S0"/>
<evidence type="ECO:0000256" key="2">
    <source>
        <dbReference type="HAMAP-Rule" id="MF_00003"/>
    </source>
</evidence>
<dbReference type="SUPFAM" id="SSF89919">
    <property type="entry name" value="Ribosome-binding factor A, RbfA"/>
    <property type="match status" value="1"/>
</dbReference>
<evidence type="ECO:0000313" key="4">
    <source>
        <dbReference type="Proteomes" id="UP000095185"/>
    </source>
</evidence>
<dbReference type="InterPro" id="IPR023799">
    <property type="entry name" value="RbfA_dom_sf"/>
</dbReference>
<organism evidence="3 4">
    <name type="scientific">Chlorobaculum limnaeum</name>
    <dbReference type="NCBI Taxonomy" id="274537"/>
    <lineage>
        <taxon>Bacteria</taxon>
        <taxon>Pseudomonadati</taxon>
        <taxon>Chlorobiota</taxon>
        <taxon>Chlorobiia</taxon>
        <taxon>Chlorobiales</taxon>
        <taxon>Chlorobiaceae</taxon>
        <taxon>Chlorobaculum</taxon>
    </lineage>
</organism>
<comment type="subunit">
    <text evidence="2">Monomer. Binds 30S ribosomal subunits, but not 50S ribosomal subunits or 70S ribosomes.</text>
</comment>
<comment type="similarity">
    <text evidence="2">Belongs to the RbfA family.</text>
</comment>
<dbReference type="EMBL" id="CP017305">
    <property type="protein sequence ID" value="AOS82864.1"/>
    <property type="molecule type" value="Genomic_DNA"/>
</dbReference>
<proteinExistence type="inferred from homology"/>
<dbReference type="HAMAP" id="MF_00003">
    <property type="entry name" value="RbfA"/>
    <property type="match status" value="1"/>
</dbReference>
<dbReference type="KEGG" id="clz:BIU88_01070"/>
<dbReference type="GO" id="GO:0005829">
    <property type="term" value="C:cytosol"/>
    <property type="evidence" value="ECO:0007669"/>
    <property type="project" value="TreeGrafter"/>
</dbReference>
<evidence type="ECO:0000313" key="3">
    <source>
        <dbReference type="EMBL" id="AOS82864.1"/>
    </source>
</evidence>
<keyword evidence="2" id="KW-0963">Cytoplasm</keyword>
<comment type="function">
    <text evidence="2">One of several proteins that assist in the late maturation steps of the functional core of the 30S ribosomal subunit. Associates with free 30S ribosomal subunits (but not with 30S subunits that are part of 70S ribosomes or polysomes). Required for efficient processing of 16S rRNA. May interact with the 5'-terminal helix region of 16S rRNA.</text>
</comment>
<dbReference type="Gene3D" id="3.30.300.20">
    <property type="match status" value="1"/>
</dbReference>
<dbReference type="GO" id="GO:0030490">
    <property type="term" value="P:maturation of SSU-rRNA"/>
    <property type="evidence" value="ECO:0007669"/>
    <property type="project" value="UniProtKB-UniRule"/>
</dbReference>
<dbReference type="Proteomes" id="UP000095185">
    <property type="component" value="Chromosome"/>
</dbReference>
<reference evidence="3" key="1">
    <citation type="submission" date="2016-09" db="EMBL/GenBank/DDBJ databases">
        <title>Genome sequence of Chlorobaculum limnaeum.</title>
        <authorList>
            <person name="Liu Z."/>
            <person name="Tank M."/>
            <person name="Bryant D.A."/>
        </authorList>
    </citation>
    <scope>NUCLEOTIDE SEQUENCE [LARGE SCALE GENOMIC DNA]</scope>
    <source>
        <strain evidence="3">DSM 1677</strain>
    </source>
</reference>
<comment type="subcellular location">
    <subcellularLocation>
        <location evidence="2">Cytoplasm</location>
    </subcellularLocation>
</comment>
<keyword evidence="4" id="KW-1185">Reference proteome</keyword>
<name>A0A1D8D3S0_CHLLM</name>
<protein>
    <recommendedName>
        <fullName evidence="2">Ribosome-binding factor A</fullName>
    </recommendedName>
</protein>
<accession>A0A1D8D3S0</accession>
<sequence length="120" mass="13985">MSIRTDKVSSLLQRELSAIFEKELPRSGPLVTVTEVRITADLGIARVYVSVIGSEAQRTEVMEYLHAENKMIRKTLSSKIRHQFRRIPELEFYEDRLFEQANRIEQLLKSVKPARNEEQP</sequence>
<keyword evidence="1 2" id="KW-0690">Ribosome biogenesis</keyword>
<dbReference type="PANTHER" id="PTHR33515:SF1">
    <property type="entry name" value="RIBOSOME-BINDING FACTOR A, CHLOROPLASTIC-RELATED"/>
    <property type="match status" value="1"/>
</dbReference>
<dbReference type="STRING" id="274537.BIU88_01070"/>
<dbReference type="OrthoDB" id="9811910at2"/>
<dbReference type="InterPro" id="IPR000238">
    <property type="entry name" value="RbfA"/>
</dbReference>
<dbReference type="PANTHER" id="PTHR33515">
    <property type="entry name" value="RIBOSOME-BINDING FACTOR A, CHLOROPLASTIC-RELATED"/>
    <property type="match status" value="1"/>
</dbReference>
<dbReference type="Pfam" id="PF02033">
    <property type="entry name" value="RBFA"/>
    <property type="match status" value="1"/>
</dbReference>
<dbReference type="InterPro" id="IPR015946">
    <property type="entry name" value="KH_dom-like_a/b"/>
</dbReference>
<dbReference type="NCBIfam" id="TIGR00082">
    <property type="entry name" value="rbfA"/>
    <property type="match status" value="1"/>
</dbReference>